<dbReference type="AlphaFoldDB" id="A0A1M6A203"/>
<keyword evidence="1" id="KW-1133">Transmembrane helix</keyword>
<keyword evidence="1" id="KW-0472">Membrane</keyword>
<dbReference type="EMBL" id="FQYY01000001">
    <property type="protein sequence ID" value="SHI30531.1"/>
    <property type="molecule type" value="Genomic_DNA"/>
</dbReference>
<dbReference type="SUPFAM" id="SSF103473">
    <property type="entry name" value="MFS general substrate transporter"/>
    <property type="match status" value="1"/>
</dbReference>
<sequence length="94" mass="10781">MKTHKKLNIVVITMLLVLVVLILLILNDSPISWKIPETFILGFPIFFLITLVLSIISFRINKNKTAIITSVISSIFFALTFLVTMYLMSYTYSH</sequence>
<accession>A0A1M6A203</accession>
<evidence type="ECO:0000256" key="1">
    <source>
        <dbReference type="SAM" id="Phobius"/>
    </source>
</evidence>
<dbReference type="InterPro" id="IPR036259">
    <property type="entry name" value="MFS_trans_sf"/>
</dbReference>
<evidence type="ECO:0000313" key="3">
    <source>
        <dbReference type="Proteomes" id="UP000184225"/>
    </source>
</evidence>
<organism evidence="2 3">
    <name type="scientific">Mesonia phycicola</name>
    <dbReference type="NCBI Taxonomy" id="579105"/>
    <lineage>
        <taxon>Bacteria</taxon>
        <taxon>Pseudomonadati</taxon>
        <taxon>Bacteroidota</taxon>
        <taxon>Flavobacteriia</taxon>
        <taxon>Flavobacteriales</taxon>
        <taxon>Flavobacteriaceae</taxon>
        <taxon>Mesonia</taxon>
    </lineage>
</organism>
<name>A0A1M6A203_9FLAO</name>
<reference evidence="2 3" key="1">
    <citation type="submission" date="2016-11" db="EMBL/GenBank/DDBJ databases">
        <authorList>
            <person name="Jaros S."/>
            <person name="Januszkiewicz K."/>
            <person name="Wedrychowicz H."/>
        </authorList>
    </citation>
    <scope>NUCLEOTIDE SEQUENCE [LARGE SCALE GENOMIC DNA]</scope>
    <source>
        <strain evidence="2 3">DSM 21425</strain>
    </source>
</reference>
<gene>
    <name evidence="2" type="ORF">SAMN04488096_10121</name>
</gene>
<keyword evidence="3" id="KW-1185">Reference proteome</keyword>
<proteinExistence type="predicted"/>
<keyword evidence="1" id="KW-0812">Transmembrane</keyword>
<feature type="transmembrane region" description="Helical" evidence="1">
    <location>
        <begin position="7"/>
        <end position="26"/>
    </location>
</feature>
<feature type="transmembrane region" description="Helical" evidence="1">
    <location>
        <begin position="65"/>
        <end position="88"/>
    </location>
</feature>
<feature type="transmembrane region" description="Helical" evidence="1">
    <location>
        <begin position="38"/>
        <end position="58"/>
    </location>
</feature>
<protein>
    <submittedName>
        <fullName evidence="2">Uncharacterized protein</fullName>
    </submittedName>
</protein>
<evidence type="ECO:0000313" key="2">
    <source>
        <dbReference type="EMBL" id="SHI30531.1"/>
    </source>
</evidence>
<dbReference type="Proteomes" id="UP000184225">
    <property type="component" value="Unassembled WGS sequence"/>
</dbReference>